<organism evidence="6 7">
    <name type="scientific">Mediterraneibacter gnavus</name>
    <name type="common">Ruminococcus gnavus</name>
    <dbReference type="NCBI Taxonomy" id="33038"/>
    <lineage>
        <taxon>Bacteria</taxon>
        <taxon>Bacillati</taxon>
        <taxon>Bacillota</taxon>
        <taxon>Clostridia</taxon>
        <taxon>Lachnospirales</taxon>
        <taxon>Lachnospiraceae</taxon>
        <taxon>Mediterraneibacter</taxon>
    </lineage>
</organism>
<dbReference type="RefSeq" id="WP_101884308.1">
    <property type="nucleotide sequence ID" value="NZ_CP176629.1"/>
</dbReference>
<dbReference type="GO" id="GO:0003677">
    <property type="term" value="F:DNA binding"/>
    <property type="evidence" value="ECO:0007669"/>
    <property type="project" value="UniProtKB-KW"/>
</dbReference>
<dbReference type="InterPro" id="IPR010998">
    <property type="entry name" value="Integrase_recombinase_N"/>
</dbReference>
<dbReference type="Pfam" id="PF00589">
    <property type="entry name" value="Phage_integrase"/>
    <property type="match status" value="1"/>
</dbReference>
<dbReference type="PANTHER" id="PTHR30349">
    <property type="entry name" value="PHAGE INTEGRASE-RELATED"/>
    <property type="match status" value="1"/>
</dbReference>
<evidence type="ECO:0000256" key="3">
    <source>
        <dbReference type="ARBA" id="ARBA00023172"/>
    </source>
</evidence>
<dbReference type="CDD" id="cd01189">
    <property type="entry name" value="INT_ICEBs1_C_like"/>
    <property type="match status" value="1"/>
</dbReference>
<dbReference type="InterPro" id="IPR050090">
    <property type="entry name" value="Tyrosine_recombinase_XerCD"/>
</dbReference>
<dbReference type="SUPFAM" id="SSF56349">
    <property type="entry name" value="DNA breaking-rejoining enzymes"/>
    <property type="match status" value="1"/>
</dbReference>
<evidence type="ECO:0000259" key="5">
    <source>
        <dbReference type="PROSITE" id="PS51898"/>
    </source>
</evidence>
<name>A0A2N5P8Y6_MEDGN</name>
<keyword evidence="2" id="KW-0238">DNA-binding</keyword>
<keyword evidence="3" id="KW-0233">DNA recombination</keyword>
<sequence>MEKSMTNKGAVFYENGTWSFLTKTVNCNTYTIEYEKKTGFCSVEEAKQAQEQENERYQKQMKRIKSLTNMRYTFFEYLDYWCQKIFLPNADSSIKVGYSWTIYKIIIPNTPKDILIGMVSSDYLNEILENCKDYCKSAGRMINKVFNVALKDALDDGYLETNPLLDMKKYYWDVPAMVVYSKKQIRTLLQAAYEYHSVYLEILLALFVGLRKGEILGLKYSDFNSENQTVKVERQVTRDYEIVVKGNLSYKVLSSKQSVKPPKSLCSYRTLRIHNIIFQELEIRKKENMQLFEKLGEAEPKWKDFICIGPKGNIKGETTCNAALERMCERNSLPKIGMHDLRHIFATILIEQGMQLEEISKIMGHKSIATTFEIYCGIIEAKGKISALIDSSFDPINAASKSAAGECTHE</sequence>
<evidence type="ECO:0000313" key="7">
    <source>
        <dbReference type="Proteomes" id="UP000235093"/>
    </source>
</evidence>
<feature type="coiled-coil region" evidence="4">
    <location>
        <begin position="43"/>
        <end position="70"/>
    </location>
</feature>
<proteinExistence type="inferred from homology"/>
<dbReference type="AlphaFoldDB" id="A0A2N5P8Y6"/>
<dbReference type="Gene3D" id="1.10.150.130">
    <property type="match status" value="1"/>
</dbReference>
<dbReference type="InterPro" id="IPR002104">
    <property type="entry name" value="Integrase_catalytic"/>
</dbReference>
<evidence type="ECO:0000256" key="4">
    <source>
        <dbReference type="SAM" id="Coils"/>
    </source>
</evidence>
<feature type="domain" description="Tyr recombinase" evidence="5">
    <location>
        <begin position="175"/>
        <end position="390"/>
    </location>
</feature>
<gene>
    <name evidence="6" type="ORF">CDL23_14740</name>
</gene>
<dbReference type="Proteomes" id="UP000235093">
    <property type="component" value="Unassembled WGS sequence"/>
</dbReference>
<reference evidence="6 7" key="1">
    <citation type="journal article" date="2017" name="Genome Med.">
        <title>A novel Ruminococcus gnavus clade enriched in inflammatory bowel disease patients.</title>
        <authorList>
            <person name="Hall A.B."/>
            <person name="Yassour M."/>
            <person name="Sauk J."/>
            <person name="Garner A."/>
            <person name="Jiang X."/>
            <person name="Arthur T."/>
            <person name="Lagoudas G.K."/>
            <person name="Vatanen T."/>
            <person name="Fornelos N."/>
            <person name="Wilson R."/>
            <person name="Bertha M."/>
            <person name="Cohen M."/>
            <person name="Garber J."/>
            <person name="Khalili H."/>
            <person name="Gevers D."/>
            <person name="Ananthakrishnan A.N."/>
            <person name="Kugathasan S."/>
            <person name="Lander E.S."/>
            <person name="Blainey P."/>
            <person name="Vlamakis H."/>
            <person name="Xavier R.J."/>
            <person name="Huttenhower C."/>
        </authorList>
    </citation>
    <scope>NUCLEOTIDE SEQUENCE [LARGE SCALE GENOMIC DNA]</scope>
    <source>
        <strain evidence="6 7">RJX1125</strain>
    </source>
</reference>
<comment type="caution">
    <text evidence="6">The sequence shown here is derived from an EMBL/GenBank/DDBJ whole genome shotgun (WGS) entry which is preliminary data.</text>
</comment>
<dbReference type="EMBL" id="NIHT01000032">
    <property type="protein sequence ID" value="PLT71604.1"/>
    <property type="molecule type" value="Genomic_DNA"/>
</dbReference>
<dbReference type="GO" id="GO:0015074">
    <property type="term" value="P:DNA integration"/>
    <property type="evidence" value="ECO:0007669"/>
    <property type="project" value="InterPro"/>
</dbReference>
<dbReference type="InterPro" id="IPR011010">
    <property type="entry name" value="DNA_brk_join_enz"/>
</dbReference>
<accession>A0A2N5P8Y6</accession>
<keyword evidence="4" id="KW-0175">Coiled coil</keyword>
<dbReference type="PROSITE" id="PS51898">
    <property type="entry name" value="TYR_RECOMBINASE"/>
    <property type="match status" value="1"/>
</dbReference>
<comment type="similarity">
    <text evidence="1">Belongs to the 'phage' integrase family.</text>
</comment>
<dbReference type="InterPro" id="IPR013762">
    <property type="entry name" value="Integrase-like_cat_sf"/>
</dbReference>
<evidence type="ECO:0000256" key="2">
    <source>
        <dbReference type="ARBA" id="ARBA00023125"/>
    </source>
</evidence>
<dbReference type="Gene3D" id="1.10.443.10">
    <property type="entry name" value="Intergrase catalytic core"/>
    <property type="match status" value="1"/>
</dbReference>
<evidence type="ECO:0000256" key="1">
    <source>
        <dbReference type="ARBA" id="ARBA00008857"/>
    </source>
</evidence>
<evidence type="ECO:0000313" key="6">
    <source>
        <dbReference type="EMBL" id="PLT71604.1"/>
    </source>
</evidence>
<protein>
    <recommendedName>
        <fullName evidence="5">Tyr recombinase domain-containing protein</fullName>
    </recommendedName>
</protein>
<dbReference type="PANTHER" id="PTHR30349:SF64">
    <property type="entry name" value="PROPHAGE INTEGRASE INTD-RELATED"/>
    <property type="match status" value="1"/>
</dbReference>
<dbReference type="GO" id="GO:0006310">
    <property type="term" value="P:DNA recombination"/>
    <property type="evidence" value="ECO:0007669"/>
    <property type="project" value="UniProtKB-KW"/>
</dbReference>